<dbReference type="GO" id="GO:0006281">
    <property type="term" value="P:DNA repair"/>
    <property type="evidence" value="ECO:0007669"/>
    <property type="project" value="UniProtKB-UniRule"/>
</dbReference>
<dbReference type="InterPro" id="IPR022880">
    <property type="entry name" value="DNApol_IV"/>
</dbReference>
<dbReference type="Proteomes" id="UP000183015">
    <property type="component" value="Unassembled WGS sequence"/>
</dbReference>
<evidence type="ECO:0000256" key="11">
    <source>
        <dbReference type="ARBA" id="ARBA00022932"/>
    </source>
</evidence>
<keyword evidence="12 16" id="KW-0238">DNA-binding</keyword>
<dbReference type="GO" id="GO:0000287">
    <property type="term" value="F:magnesium ion binding"/>
    <property type="evidence" value="ECO:0007669"/>
    <property type="project" value="UniProtKB-UniRule"/>
</dbReference>
<dbReference type="SUPFAM" id="SSF56672">
    <property type="entry name" value="DNA/RNA polymerases"/>
    <property type="match status" value="1"/>
</dbReference>
<evidence type="ECO:0000256" key="2">
    <source>
        <dbReference type="ARBA" id="ARBA00010945"/>
    </source>
</evidence>
<dbReference type="EMBL" id="FOAZ01000012">
    <property type="protein sequence ID" value="SEL74105.1"/>
    <property type="molecule type" value="Genomic_DNA"/>
</dbReference>
<feature type="domain" description="UmuC" evidence="18">
    <location>
        <begin position="2"/>
        <end position="179"/>
    </location>
</feature>
<keyword evidence="20" id="KW-1185">Reference proteome</keyword>
<dbReference type="InterPro" id="IPR001126">
    <property type="entry name" value="UmuC"/>
</dbReference>
<dbReference type="GO" id="GO:0003887">
    <property type="term" value="F:DNA-directed DNA polymerase activity"/>
    <property type="evidence" value="ECO:0007669"/>
    <property type="project" value="UniProtKB-UniRule"/>
</dbReference>
<organism evidence="19 20">
    <name type="scientific">Streptacidiphilus jiangxiensis</name>
    <dbReference type="NCBI Taxonomy" id="235985"/>
    <lineage>
        <taxon>Bacteria</taxon>
        <taxon>Bacillati</taxon>
        <taxon>Actinomycetota</taxon>
        <taxon>Actinomycetes</taxon>
        <taxon>Kitasatosporales</taxon>
        <taxon>Streptomycetaceae</taxon>
        <taxon>Streptacidiphilus</taxon>
    </lineage>
</organism>
<dbReference type="SUPFAM" id="SSF100879">
    <property type="entry name" value="Lesion bypass DNA polymerase (Y-family), little finger domain"/>
    <property type="match status" value="1"/>
</dbReference>
<evidence type="ECO:0000256" key="13">
    <source>
        <dbReference type="ARBA" id="ARBA00023204"/>
    </source>
</evidence>
<dbReference type="GO" id="GO:0003684">
    <property type="term" value="F:damaged DNA binding"/>
    <property type="evidence" value="ECO:0007669"/>
    <property type="project" value="InterPro"/>
</dbReference>
<dbReference type="InterPro" id="IPR050116">
    <property type="entry name" value="DNA_polymerase-Y"/>
</dbReference>
<keyword evidence="9 16" id="KW-0227">DNA damage</keyword>
<dbReference type="InterPro" id="IPR043502">
    <property type="entry name" value="DNA/RNA_pol_sf"/>
</dbReference>
<dbReference type="GO" id="GO:0005829">
    <property type="term" value="C:cytosol"/>
    <property type="evidence" value="ECO:0007669"/>
    <property type="project" value="TreeGrafter"/>
</dbReference>
<dbReference type="NCBIfam" id="NF002677">
    <property type="entry name" value="PRK02406.1"/>
    <property type="match status" value="1"/>
</dbReference>
<evidence type="ECO:0000256" key="16">
    <source>
        <dbReference type="HAMAP-Rule" id="MF_01113"/>
    </source>
</evidence>
<sequence>MIVHADLDAFYAAVEQRRRPELKGRPVAVGGAGPRGVVMSASYEARAYGVGGGMPTVRARRLCPELVMVPPDMDEYAVVSANVMAVLHSFARRVEPVSMDEAYLDLAGVGIKPRALAELLRGRVRDEQDLALSVGVGPNKLVAKLASVAAKPDGLLVVAADEVEAFLRPLAANRLPGVGPKTADALTRFGLLTVGDLADTPRDTLRRIVGAAAGDLLTASARGEDPRPVVPQRAERSLGGERTFPADVSGDHEVIHTTLLGLAGQNAARLRAGGLAARTVTVKVRFADLRTVTRSRTLPEPVDLAHDIFAAAVPLFAGLVPARARIRLVGLRVEGLDGGARPTQLALGEREVGWAELERTMDRVQAKFGAAAVRPASLITRSPQAGNFSGAEVVDRSERRGHGRPQRATAHAPRQPKSPG</sequence>
<comment type="subunit">
    <text evidence="16">Monomer.</text>
</comment>
<dbReference type="InterPro" id="IPR053848">
    <property type="entry name" value="IMS_HHH_1"/>
</dbReference>
<dbReference type="PANTHER" id="PTHR11076:SF33">
    <property type="entry name" value="DNA POLYMERASE KAPPA"/>
    <property type="match status" value="1"/>
</dbReference>
<dbReference type="InterPro" id="IPR043128">
    <property type="entry name" value="Rev_trsase/Diguanyl_cyclase"/>
</dbReference>
<protein>
    <recommendedName>
        <fullName evidence="16">DNA polymerase IV</fullName>
        <shortName evidence="16">Pol IV</shortName>
        <ecNumber evidence="16">2.7.7.7</ecNumber>
    </recommendedName>
</protein>
<dbReference type="GO" id="GO:0042276">
    <property type="term" value="P:error-prone translesion synthesis"/>
    <property type="evidence" value="ECO:0007669"/>
    <property type="project" value="TreeGrafter"/>
</dbReference>
<evidence type="ECO:0000256" key="15">
    <source>
        <dbReference type="ARBA" id="ARBA00049244"/>
    </source>
</evidence>
<dbReference type="PANTHER" id="PTHR11076">
    <property type="entry name" value="DNA REPAIR POLYMERASE UMUC / TRANSFERASE FAMILY MEMBER"/>
    <property type="match status" value="1"/>
</dbReference>
<keyword evidence="5 16" id="KW-0808">Transferase</keyword>
<feature type="site" description="Substrate discrimination" evidence="16">
    <location>
        <position position="11"/>
    </location>
</feature>
<comment type="function">
    <text evidence="14 16">Poorly processive, error-prone DNA polymerase involved in untargeted mutagenesis. Copies undamaged DNA at stalled replication forks, which arise in vivo from mismatched or misaligned primer ends. These misaligned primers can be extended by PolIV. Exhibits no 3'-5' exonuclease (proofreading) activity. May be involved in translesional synthesis, in conjunction with the beta clamp from PolIII.</text>
</comment>
<evidence type="ECO:0000256" key="17">
    <source>
        <dbReference type="SAM" id="MobiDB-lite"/>
    </source>
</evidence>
<dbReference type="Gene3D" id="3.40.1170.60">
    <property type="match status" value="1"/>
</dbReference>
<comment type="catalytic activity">
    <reaction evidence="15 16">
        <text>DNA(n) + a 2'-deoxyribonucleoside 5'-triphosphate = DNA(n+1) + diphosphate</text>
        <dbReference type="Rhea" id="RHEA:22508"/>
        <dbReference type="Rhea" id="RHEA-COMP:17339"/>
        <dbReference type="Rhea" id="RHEA-COMP:17340"/>
        <dbReference type="ChEBI" id="CHEBI:33019"/>
        <dbReference type="ChEBI" id="CHEBI:61560"/>
        <dbReference type="ChEBI" id="CHEBI:173112"/>
        <dbReference type="EC" id="2.7.7.7"/>
    </reaction>
</comment>
<feature type="binding site" evidence="16">
    <location>
        <position position="100"/>
    </location>
    <ligand>
        <name>Mg(2+)</name>
        <dbReference type="ChEBI" id="CHEBI:18420"/>
    </ligand>
</feature>
<evidence type="ECO:0000256" key="8">
    <source>
        <dbReference type="ARBA" id="ARBA00022723"/>
    </source>
</evidence>
<dbReference type="Pfam" id="PF11799">
    <property type="entry name" value="IMS_C"/>
    <property type="match status" value="1"/>
</dbReference>
<keyword evidence="4 16" id="KW-0963">Cytoplasm</keyword>
<evidence type="ECO:0000259" key="18">
    <source>
        <dbReference type="PROSITE" id="PS50173"/>
    </source>
</evidence>
<proteinExistence type="inferred from homology"/>
<gene>
    <name evidence="16" type="primary">dinB</name>
    <name evidence="19" type="ORF">SAMN05414137_112122</name>
</gene>
<dbReference type="InterPro" id="IPR036775">
    <property type="entry name" value="DNA_pol_Y-fam_lit_finger_sf"/>
</dbReference>
<evidence type="ECO:0000256" key="6">
    <source>
        <dbReference type="ARBA" id="ARBA00022695"/>
    </source>
</evidence>
<keyword evidence="11 16" id="KW-0239">DNA-directed DNA polymerase</keyword>
<keyword evidence="6 16" id="KW-0548">Nucleotidyltransferase</keyword>
<evidence type="ECO:0000313" key="20">
    <source>
        <dbReference type="Proteomes" id="UP000183015"/>
    </source>
</evidence>
<dbReference type="InterPro" id="IPR017961">
    <property type="entry name" value="DNA_pol_Y-fam_little_finger"/>
</dbReference>
<keyword evidence="8 16" id="KW-0479">Metal-binding</keyword>
<feature type="active site" evidence="16">
    <location>
        <position position="101"/>
    </location>
</feature>
<dbReference type="HAMAP" id="MF_01113">
    <property type="entry name" value="DNApol_IV"/>
    <property type="match status" value="1"/>
</dbReference>
<dbReference type="Pfam" id="PF00817">
    <property type="entry name" value="IMS"/>
    <property type="match status" value="1"/>
</dbReference>
<evidence type="ECO:0000256" key="5">
    <source>
        <dbReference type="ARBA" id="ARBA00022679"/>
    </source>
</evidence>
<dbReference type="STRING" id="235985.SAMN05414137_112122"/>
<name>A0A1H7SNR1_STRJI</name>
<evidence type="ECO:0000256" key="4">
    <source>
        <dbReference type="ARBA" id="ARBA00022490"/>
    </source>
</evidence>
<evidence type="ECO:0000256" key="10">
    <source>
        <dbReference type="ARBA" id="ARBA00022842"/>
    </source>
</evidence>
<keyword evidence="7 16" id="KW-0235">DNA replication</keyword>
<dbReference type="Gene3D" id="3.30.70.270">
    <property type="match status" value="1"/>
</dbReference>
<keyword evidence="13 16" id="KW-0234">DNA repair</keyword>
<dbReference type="EC" id="2.7.7.7" evidence="16"/>
<keyword evidence="10 16" id="KW-0460">Magnesium</keyword>
<dbReference type="PROSITE" id="PS50173">
    <property type="entry name" value="UMUC"/>
    <property type="match status" value="1"/>
</dbReference>
<evidence type="ECO:0000256" key="14">
    <source>
        <dbReference type="ARBA" id="ARBA00025589"/>
    </source>
</evidence>
<reference evidence="20" key="1">
    <citation type="submission" date="2016-10" db="EMBL/GenBank/DDBJ databases">
        <authorList>
            <person name="Varghese N."/>
        </authorList>
    </citation>
    <scope>NUCLEOTIDE SEQUENCE [LARGE SCALE GENOMIC DNA]</scope>
    <source>
        <strain evidence="20">DSM 45096 / BCRC 16803 / CGMCC 4.1857 / CIP 109030 / JCM 12277 / KCTC 19219 / NBRC 100920 / 33214</strain>
    </source>
</reference>
<feature type="region of interest" description="Disordered" evidence="17">
    <location>
        <begin position="383"/>
        <end position="420"/>
    </location>
</feature>
<evidence type="ECO:0000256" key="12">
    <source>
        <dbReference type="ARBA" id="ARBA00023125"/>
    </source>
</evidence>
<comment type="subcellular location">
    <subcellularLocation>
        <location evidence="1 16">Cytoplasm</location>
    </subcellularLocation>
</comment>
<comment type="cofactor">
    <cofactor evidence="16">
        <name>Mg(2+)</name>
        <dbReference type="ChEBI" id="CHEBI:18420"/>
    </cofactor>
    <text evidence="16">Binds 2 magnesium ions per subunit.</text>
</comment>
<keyword evidence="3 16" id="KW-0515">Mutator protein</keyword>
<comment type="similarity">
    <text evidence="2 16">Belongs to the DNA polymerase type-Y family.</text>
</comment>
<evidence type="ECO:0000256" key="3">
    <source>
        <dbReference type="ARBA" id="ARBA00022457"/>
    </source>
</evidence>
<dbReference type="Pfam" id="PF21999">
    <property type="entry name" value="IMS_HHH_1"/>
    <property type="match status" value="1"/>
</dbReference>
<evidence type="ECO:0000256" key="9">
    <source>
        <dbReference type="ARBA" id="ARBA00022763"/>
    </source>
</evidence>
<evidence type="ECO:0000256" key="7">
    <source>
        <dbReference type="ARBA" id="ARBA00022705"/>
    </source>
</evidence>
<accession>A0A1H7SNR1</accession>
<dbReference type="AlphaFoldDB" id="A0A1H7SNR1"/>
<dbReference type="GO" id="GO:0006261">
    <property type="term" value="P:DNA-templated DNA replication"/>
    <property type="evidence" value="ECO:0007669"/>
    <property type="project" value="UniProtKB-UniRule"/>
</dbReference>
<dbReference type="Gene3D" id="1.10.150.20">
    <property type="entry name" value="5' to 3' exonuclease, C-terminal subdomain"/>
    <property type="match status" value="1"/>
</dbReference>
<dbReference type="GO" id="GO:0009432">
    <property type="term" value="P:SOS response"/>
    <property type="evidence" value="ECO:0007669"/>
    <property type="project" value="TreeGrafter"/>
</dbReference>
<evidence type="ECO:0000256" key="1">
    <source>
        <dbReference type="ARBA" id="ARBA00004496"/>
    </source>
</evidence>
<dbReference type="Gene3D" id="3.30.1490.100">
    <property type="entry name" value="DNA polymerase, Y-family, little finger domain"/>
    <property type="match status" value="1"/>
</dbReference>
<dbReference type="eggNOG" id="COG0389">
    <property type="taxonomic scope" value="Bacteria"/>
</dbReference>
<dbReference type="RefSeq" id="WP_063773370.1">
    <property type="nucleotide sequence ID" value="NZ_FOAZ01000012.1"/>
</dbReference>
<dbReference type="CDD" id="cd03586">
    <property type="entry name" value="PolY_Pol_IV_kappa"/>
    <property type="match status" value="1"/>
</dbReference>
<evidence type="ECO:0000313" key="19">
    <source>
        <dbReference type="EMBL" id="SEL74105.1"/>
    </source>
</evidence>
<feature type="binding site" evidence="16">
    <location>
        <position position="6"/>
    </location>
    <ligand>
        <name>Mg(2+)</name>
        <dbReference type="ChEBI" id="CHEBI:18420"/>
    </ligand>
</feature>